<keyword evidence="3" id="KW-1185">Reference proteome</keyword>
<name>A0A1W2TFN1_ROSNE</name>
<proteinExistence type="predicted"/>
<sequence>MTIAGDHGDSASGESTAAPAAAAGSDGGGDALRRAKQLRAELERFGEHLSAVYEGHFQEFRKDMHASLYHDVVSEVESLEREMGSADPLSAHRVSSSNLPYLHAIWDAAKASGDVVKLRHPVFSGPFGGRRVLAPGIRLAGVMSHGDSEPKRNQDRRSVRVDVICDGGLSWYKVSTVTNRRLLFDMAREAVYCGDSDDDDGGGGGGDDIAPYVEDVPLVKLARSLKMISQGHQIRNVSPTPGLFLPRVLEGEHADVDKLVQFCRAMGVKVVCGSAMSLPPPPLSEDVLRRMAPSPRGGITPELNIDTSVLVALASDIAHCRIAQQPWFGHSQRDHIELELVAPLAPRLCSVLGRRALACTGEAARSLARIVHTMGTAAENARAHLLLTPDASMTRERRVEAFRALSIHGDGIPAHLQLPIRVASLASDPDGDRRDDGVGASIQDRLKTLAQPGRSVFSYGWAKGLTTVTCNILAVKQLEKRLEELPGLSATQWPSVWAFSSSRPLIGVPKGSGQARARKHIGDCRVVCVCGLEEFFMRAELPPGPE</sequence>
<evidence type="ECO:0000313" key="2">
    <source>
        <dbReference type="EMBL" id="GAP86881.2"/>
    </source>
</evidence>
<organism evidence="2">
    <name type="scientific">Rosellinia necatrix</name>
    <name type="common">White root-rot fungus</name>
    <dbReference type="NCBI Taxonomy" id="77044"/>
    <lineage>
        <taxon>Eukaryota</taxon>
        <taxon>Fungi</taxon>
        <taxon>Dikarya</taxon>
        <taxon>Ascomycota</taxon>
        <taxon>Pezizomycotina</taxon>
        <taxon>Sordariomycetes</taxon>
        <taxon>Xylariomycetidae</taxon>
        <taxon>Xylariales</taxon>
        <taxon>Xylariaceae</taxon>
        <taxon>Rosellinia</taxon>
    </lineage>
</organism>
<feature type="compositionally biased region" description="Low complexity" evidence="1">
    <location>
        <begin position="10"/>
        <end position="24"/>
    </location>
</feature>
<evidence type="ECO:0000313" key="3">
    <source>
        <dbReference type="Proteomes" id="UP000054516"/>
    </source>
</evidence>
<dbReference type="PANTHER" id="PTHR13379:SF0">
    <property type="entry name" value="UPF0415 PROTEIN C7ORF25"/>
    <property type="match status" value="1"/>
</dbReference>
<feature type="region of interest" description="Disordered" evidence="1">
    <location>
        <begin position="1"/>
        <end position="30"/>
    </location>
</feature>
<dbReference type="OMA" id="VCDTARS"/>
<reference evidence="2" key="1">
    <citation type="submission" date="2016-03" db="EMBL/GenBank/DDBJ databases">
        <title>Draft genome sequence of Rosellinia necatrix.</title>
        <authorList>
            <person name="Kanematsu S."/>
        </authorList>
    </citation>
    <scope>NUCLEOTIDE SEQUENCE [LARGE SCALE GENOMIC DNA]</scope>
    <source>
        <strain evidence="2">W97</strain>
    </source>
</reference>
<gene>
    <name evidence="2" type="ORF">SAMD00023353_2400210</name>
</gene>
<protein>
    <recommendedName>
        <fullName evidence="4">DUF1308 domain-containing protein</fullName>
    </recommendedName>
</protein>
<dbReference type="AlphaFoldDB" id="A0A1W2TFN1"/>
<evidence type="ECO:0008006" key="4">
    <source>
        <dbReference type="Google" id="ProtNLM"/>
    </source>
</evidence>
<dbReference type="PANTHER" id="PTHR13379">
    <property type="entry name" value="UNCHARACTERIZED DUF1308"/>
    <property type="match status" value="1"/>
</dbReference>
<dbReference type="STRING" id="77044.A0A1W2TFN1"/>
<dbReference type="Proteomes" id="UP000054516">
    <property type="component" value="Unassembled WGS sequence"/>
</dbReference>
<dbReference type="OrthoDB" id="441890at2759"/>
<evidence type="ECO:0000256" key="1">
    <source>
        <dbReference type="SAM" id="MobiDB-lite"/>
    </source>
</evidence>
<dbReference type="EMBL" id="DF977469">
    <property type="protein sequence ID" value="GAP86881.2"/>
    <property type="molecule type" value="Genomic_DNA"/>
</dbReference>
<accession>A0A1W2TFN1</accession>